<dbReference type="EMBL" id="FCOM02000036">
    <property type="protein sequence ID" value="SAL81159.1"/>
    <property type="molecule type" value="Genomic_DNA"/>
</dbReference>
<keyword evidence="3" id="KW-1185">Reference proteome</keyword>
<sequence>MDKRTILITGASSGIGAAMATRLAGKVSNLVVHARKSEKLLNNVAKAVEAKGTKVATVLGDLTVEATPQKLVDAAVERFGQLDAVVANAGFPVLKSFEEGSFSDLDHAFKGNVYSFFALAKAAGPYLSKSFAGRIVAVGSVNAHVFRNDMFSAPLSASSKGALETAVKSLALHFAKSGVTVNCVVPGFVRKDFGTEHQLSEEQMQQTALRVPLGRMGESSDVAAAIEFLLSPDAGYITSQSLHVNGGLV</sequence>
<dbReference type="PRINTS" id="PR00081">
    <property type="entry name" value="GDHRDH"/>
</dbReference>
<accession>A0A158KK74</accession>
<comment type="similarity">
    <text evidence="1">Belongs to the short-chain dehydrogenases/reductases (SDR) family.</text>
</comment>
<protein>
    <submittedName>
        <fullName evidence="2">Short-chain dehydrogenase/reductase SDR</fullName>
    </submittedName>
</protein>
<evidence type="ECO:0000313" key="3">
    <source>
        <dbReference type="Proteomes" id="UP000055019"/>
    </source>
</evidence>
<dbReference type="PANTHER" id="PTHR42879">
    <property type="entry name" value="3-OXOACYL-(ACYL-CARRIER-PROTEIN) REDUCTASE"/>
    <property type="match status" value="1"/>
</dbReference>
<reference evidence="2" key="1">
    <citation type="submission" date="2016-01" db="EMBL/GenBank/DDBJ databases">
        <authorList>
            <person name="Peeters C."/>
        </authorList>
    </citation>
    <scope>NUCLEOTIDE SEQUENCE [LARGE SCALE GENOMIC DNA]</scope>
    <source>
        <strain evidence="2">LMG 29317</strain>
    </source>
</reference>
<name>A0A158KK74_9BURK</name>
<evidence type="ECO:0000313" key="2">
    <source>
        <dbReference type="EMBL" id="SAL81159.1"/>
    </source>
</evidence>
<proteinExistence type="inferred from homology"/>
<dbReference type="Proteomes" id="UP000055019">
    <property type="component" value="Unassembled WGS sequence"/>
</dbReference>
<dbReference type="FunFam" id="3.40.50.720:FF:000084">
    <property type="entry name" value="Short-chain dehydrogenase reductase"/>
    <property type="match status" value="1"/>
</dbReference>
<dbReference type="InterPro" id="IPR036291">
    <property type="entry name" value="NAD(P)-bd_dom_sf"/>
</dbReference>
<dbReference type="RefSeq" id="WP_061150152.1">
    <property type="nucleotide sequence ID" value="NZ_FCOM02000036.1"/>
</dbReference>
<dbReference type="InterPro" id="IPR050259">
    <property type="entry name" value="SDR"/>
</dbReference>
<dbReference type="CDD" id="cd05233">
    <property type="entry name" value="SDR_c"/>
    <property type="match status" value="1"/>
</dbReference>
<dbReference type="InterPro" id="IPR002347">
    <property type="entry name" value="SDR_fam"/>
</dbReference>
<dbReference type="AlphaFoldDB" id="A0A158KK74"/>
<dbReference type="SUPFAM" id="SSF51735">
    <property type="entry name" value="NAD(P)-binding Rossmann-fold domains"/>
    <property type="match status" value="1"/>
</dbReference>
<comment type="caution">
    <text evidence="2">The sequence shown here is derived from an EMBL/GenBank/DDBJ whole genome shotgun (WGS) entry which is preliminary data.</text>
</comment>
<gene>
    <name evidence="2" type="ORF">AWB74_05876</name>
</gene>
<evidence type="ECO:0000256" key="1">
    <source>
        <dbReference type="ARBA" id="ARBA00006484"/>
    </source>
</evidence>
<dbReference type="Gene3D" id="3.40.50.720">
    <property type="entry name" value="NAD(P)-binding Rossmann-like Domain"/>
    <property type="match status" value="1"/>
</dbReference>
<dbReference type="Pfam" id="PF13561">
    <property type="entry name" value="adh_short_C2"/>
    <property type="match status" value="1"/>
</dbReference>
<organism evidence="2 3">
    <name type="scientific">Caballeronia arvi</name>
    <dbReference type="NCBI Taxonomy" id="1777135"/>
    <lineage>
        <taxon>Bacteria</taxon>
        <taxon>Pseudomonadati</taxon>
        <taxon>Pseudomonadota</taxon>
        <taxon>Betaproteobacteria</taxon>
        <taxon>Burkholderiales</taxon>
        <taxon>Burkholderiaceae</taxon>
        <taxon>Caballeronia</taxon>
    </lineage>
</organism>